<feature type="domain" description="Copine C-terminal" evidence="1">
    <location>
        <begin position="1"/>
        <end position="150"/>
    </location>
</feature>
<name>A0A3P7SRT6_HAEPC</name>
<dbReference type="SUPFAM" id="SSF53300">
    <property type="entry name" value="vWA-like"/>
    <property type="match status" value="1"/>
</dbReference>
<dbReference type="InterPro" id="IPR045052">
    <property type="entry name" value="Copine"/>
</dbReference>
<dbReference type="OrthoDB" id="5859538at2759"/>
<dbReference type="InterPro" id="IPR036465">
    <property type="entry name" value="vWFA_dom_sf"/>
</dbReference>
<dbReference type="GO" id="GO:0071277">
    <property type="term" value="P:cellular response to calcium ion"/>
    <property type="evidence" value="ECO:0007669"/>
    <property type="project" value="TreeGrafter"/>
</dbReference>
<proteinExistence type="predicted"/>
<organism evidence="2 3">
    <name type="scientific">Haemonchus placei</name>
    <name type="common">Barber's pole worm</name>
    <dbReference type="NCBI Taxonomy" id="6290"/>
    <lineage>
        <taxon>Eukaryota</taxon>
        <taxon>Metazoa</taxon>
        <taxon>Ecdysozoa</taxon>
        <taxon>Nematoda</taxon>
        <taxon>Chromadorea</taxon>
        <taxon>Rhabditida</taxon>
        <taxon>Rhabditina</taxon>
        <taxon>Rhabditomorpha</taxon>
        <taxon>Strongyloidea</taxon>
        <taxon>Trichostrongylidae</taxon>
        <taxon>Haemonchus</taxon>
    </lineage>
</organism>
<accession>A0A3P7SRT6</accession>
<dbReference type="AlphaFoldDB" id="A0A3P7SRT6"/>
<dbReference type="Pfam" id="PF07002">
    <property type="entry name" value="Copine"/>
    <property type="match status" value="1"/>
</dbReference>
<dbReference type="InterPro" id="IPR010734">
    <property type="entry name" value="Copine_C"/>
</dbReference>
<gene>
    <name evidence="2" type="ORF">HPLM_LOCUS258</name>
</gene>
<evidence type="ECO:0000313" key="2">
    <source>
        <dbReference type="EMBL" id="VDO04894.1"/>
    </source>
</evidence>
<dbReference type="STRING" id="6290.A0A3P7SRT6"/>
<dbReference type="Proteomes" id="UP000268014">
    <property type="component" value="Unassembled WGS sequence"/>
</dbReference>
<sequence length="188" mass="21239">MNAYHKCVPVVRLYGPTNFAPVITEAARRAAKVRDGSHYQIFLIITDGAISDMSNTKRAIINASYLPLSIIIVGVGDEDFSSMNELDSDDMMLSHDGKTAQRDIVQFVALRDFYCGSFEIENEHIMNMLAKEVLAEVPQQLVSYMERNGVVPMEAVPKTRLEYTKEMEMFMQEPGSAPLPFLRDQPER</sequence>
<evidence type="ECO:0000313" key="3">
    <source>
        <dbReference type="Proteomes" id="UP000268014"/>
    </source>
</evidence>
<reference evidence="2 3" key="1">
    <citation type="submission" date="2018-11" db="EMBL/GenBank/DDBJ databases">
        <authorList>
            <consortium name="Pathogen Informatics"/>
        </authorList>
    </citation>
    <scope>NUCLEOTIDE SEQUENCE [LARGE SCALE GENOMIC DNA]</scope>
    <source>
        <strain evidence="2 3">MHpl1</strain>
    </source>
</reference>
<protein>
    <recommendedName>
        <fullName evidence="1">Copine C-terminal domain-containing protein</fullName>
    </recommendedName>
</protein>
<dbReference type="PANTHER" id="PTHR10857:SF106">
    <property type="entry name" value="C2 DOMAIN-CONTAINING PROTEIN"/>
    <property type="match status" value="1"/>
</dbReference>
<evidence type="ECO:0000259" key="1">
    <source>
        <dbReference type="Pfam" id="PF07002"/>
    </source>
</evidence>
<dbReference type="GO" id="GO:0005544">
    <property type="term" value="F:calcium-dependent phospholipid binding"/>
    <property type="evidence" value="ECO:0007669"/>
    <property type="project" value="InterPro"/>
</dbReference>
<dbReference type="GO" id="GO:0005886">
    <property type="term" value="C:plasma membrane"/>
    <property type="evidence" value="ECO:0007669"/>
    <property type="project" value="TreeGrafter"/>
</dbReference>
<keyword evidence="3" id="KW-1185">Reference proteome</keyword>
<dbReference type="EMBL" id="UZAF01000152">
    <property type="protein sequence ID" value="VDO04894.1"/>
    <property type="molecule type" value="Genomic_DNA"/>
</dbReference>
<dbReference type="PANTHER" id="PTHR10857">
    <property type="entry name" value="COPINE"/>
    <property type="match status" value="1"/>
</dbReference>